<evidence type="ECO:0000256" key="1">
    <source>
        <dbReference type="ARBA" id="ARBA00023125"/>
    </source>
</evidence>
<proteinExistence type="predicted"/>
<evidence type="ECO:0008006" key="4">
    <source>
        <dbReference type="Google" id="ProtNLM"/>
    </source>
</evidence>
<keyword evidence="1" id="KW-0238">DNA-binding</keyword>
<dbReference type="InterPro" id="IPR010998">
    <property type="entry name" value="Integrase_recombinase_N"/>
</dbReference>
<dbReference type="Gene3D" id="1.10.150.130">
    <property type="match status" value="1"/>
</dbReference>
<comment type="caution">
    <text evidence="2">The sequence shown here is derived from an EMBL/GenBank/DDBJ whole genome shotgun (WGS) entry which is preliminary data.</text>
</comment>
<dbReference type="EMBL" id="JALIRP010000001">
    <property type="protein sequence ID" value="MCJ8010151.1"/>
    <property type="molecule type" value="Genomic_DNA"/>
</dbReference>
<dbReference type="RefSeq" id="WP_244717344.1">
    <property type="nucleotide sequence ID" value="NZ_JALIRP010000001.1"/>
</dbReference>
<protein>
    <recommendedName>
        <fullName evidence="4">Integrase SAM-like N-terminal domain-containing protein</fullName>
    </recommendedName>
</protein>
<keyword evidence="3" id="KW-1185">Reference proteome</keyword>
<reference evidence="2" key="1">
    <citation type="submission" date="2022-04" db="EMBL/GenBank/DDBJ databases">
        <title>Paenibacillus mangrovi sp. nov., a novel endophytic bacterium isolated from bark of Kandelia candel.</title>
        <authorList>
            <person name="Tuo L."/>
        </authorList>
    </citation>
    <scope>NUCLEOTIDE SEQUENCE</scope>
    <source>
        <strain evidence="2">KQZ6P-2</strain>
    </source>
</reference>
<dbReference type="Proteomes" id="UP001139347">
    <property type="component" value="Unassembled WGS sequence"/>
</dbReference>
<organism evidence="2 3">
    <name type="scientific">Paenibacillus mangrovi</name>
    <dbReference type="NCBI Taxonomy" id="2931978"/>
    <lineage>
        <taxon>Bacteria</taxon>
        <taxon>Bacillati</taxon>
        <taxon>Bacillota</taxon>
        <taxon>Bacilli</taxon>
        <taxon>Bacillales</taxon>
        <taxon>Paenibacillaceae</taxon>
        <taxon>Paenibacillus</taxon>
    </lineage>
</organism>
<evidence type="ECO:0000313" key="3">
    <source>
        <dbReference type="Proteomes" id="UP001139347"/>
    </source>
</evidence>
<dbReference type="GO" id="GO:0003677">
    <property type="term" value="F:DNA binding"/>
    <property type="evidence" value="ECO:0007669"/>
    <property type="project" value="UniProtKB-KW"/>
</dbReference>
<evidence type="ECO:0000313" key="2">
    <source>
        <dbReference type="EMBL" id="MCJ8010151.1"/>
    </source>
</evidence>
<dbReference type="AlphaFoldDB" id="A0A9X1WKF8"/>
<gene>
    <name evidence="2" type="ORF">MUG84_00150</name>
</gene>
<sequence>MSIWVSRNDEGSLYVRFKYDEQMVMKIREIPGRKWIHDKKVWMIPFTPESIQQLQTLFEGTKIHVDTVLMKECSLFNHEVHTKDHIPTYPWDTSIKRSLIHALQLRGYSTKTIKAYCSQVHRFHTFVQQQSD</sequence>
<accession>A0A9X1WKF8</accession>
<name>A0A9X1WKF8_9BACL</name>